<evidence type="ECO:0000256" key="3">
    <source>
        <dbReference type="ARBA" id="ARBA00023125"/>
    </source>
</evidence>
<dbReference type="Gene3D" id="1.10.10.10">
    <property type="entry name" value="Winged helix-like DNA-binding domain superfamily/Winged helix DNA-binding domain"/>
    <property type="match status" value="1"/>
</dbReference>
<feature type="domain" description="HTH lysR-type" evidence="5">
    <location>
        <begin position="7"/>
        <end position="64"/>
    </location>
</feature>
<protein>
    <submittedName>
        <fullName evidence="6">LysR family transcriptional regulator</fullName>
    </submittedName>
</protein>
<comment type="similarity">
    <text evidence="1">Belongs to the LysR transcriptional regulatory family.</text>
</comment>
<dbReference type="InterPro" id="IPR050950">
    <property type="entry name" value="HTH-type_LysR_regulators"/>
</dbReference>
<organism evidence="6 7">
    <name type="scientific">Marinobacter qingdaonensis</name>
    <dbReference type="NCBI Taxonomy" id="3108486"/>
    <lineage>
        <taxon>Bacteria</taxon>
        <taxon>Pseudomonadati</taxon>
        <taxon>Pseudomonadota</taxon>
        <taxon>Gammaproteobacteria</taxon>
        <taxon>Pseudomonadales</taxon>
        <taxon>Marinobacteraceae</taxon>
        <taxon>Marinobacter</taxon>
    </lineage>
</organism>
<dbReference type="SUPFAM" id="SSF53850">
    <property type="entry name" value="Periplasmic binding protein-like II"/>
    <property type="match status" value="1"/>
</dbReference>
<keyword evidence="3" id="KW-0238">DNA-binding</keyword>
<dbReference type="Proteomes" id="UP001305746">
    <property type="component" value="Unassembled WGS sequence"/>
</dbReference>
<keyword evidence="2" id="KW-0805">Transcription regulation</keyword>
<keyword evidence="4" id="KW-0804">Transcription</keyword>
<dbReference type="PRINTS" id="PR00039">
    <property type="entry name" value="HTHLYSR"/>
</dbReference>
<evidence type="ECO:0000256" key="4">
    <source>
        <dbReference type="ARBA" id="ARBA00023163"/>
    </source>
</evidence>
<dbReference type="InterPro" id="IPR036390">
    <property type="entry name" value="WH_DNA-bd_sf"/>
</dbReference>
<dbReference type="InterPro" id="IPR036388">
    <property type="entry name" value="WH-like_DNA-bd_sf"/>
</dbReference>
<evidence type="ECO:0000313" key="6">
    <source>
        <dbReference type="EMBL" id="MEA1081272.1"/>
    </source>
</evidence>
<dbReference type="PANTHER" id="PTHR30419">
    <property type="entry name" value="HTH-TYPE TRANSCRIPTIONAL REGULATOR YBHD"/>
    <property type="match status" value="1"/>
</dbReference>
<dbReference type="EMBL" id="JAYDCJ010000003">
    <property type="protein sequence ID" value="MEA1081272.1"/>
    <property type="molecule type" value="Genomic_DNA"/>
</dbReference>
<keyword evidence="7" id="KW-1185">Reference proteome</keyword>
<dbReference type="Pfam" id="PF00126">
    <property type="entry name" value="HTH_1"/>
    <property type="match status" value="1"/>
</dbReference>
<sequence length="333" mass="37189">MPFQPKIDLRQLNSFVTIADMGSFSRASEKLFVAQPALSRQIRLMEEALNVEVFVRHGRGVVLTAAGELLYEKAQTMFQDLERTQADVSAIAGEVTGQLTLGMLPTAAHTFSGGIIEEFRRRYPQVTLAIKSAMSGTLQQMVSQHRVDLAITYNHGKLKHLHYTPLIEERFYLVSPPGTEVAGRSELTLDEVLELPLVMPEEKHGLRELMEKEAIKRHKKLELALEVNAWPLMTDLVRRGLGYTILSFASVHELVQRQEVVAIPIHSPEINRSLAIVTPKDLPPSIAAIKLAETIMNQVTLQVDDGIWKGRPLFRNNALDNLTAASTPSQDED</sequence>
<gene>
    <name evidence="6" type="ORF">U5822_11370</name>
</gene>
<reference evidence="6 7" key="1">
    <citation type="submission" date="2023-12" db="EMBL/GenBank/DDBJ databases">
        <title>Marinobacter qingdaonensis sp. nov., isolated from the intertidal sediment of Qingdao, PR China.</title>
        <authorList>
            <person name="Li Y."/>
        </authorList>
    </citation>
    <scope>NUCLEOTIDE SEQUENCE [LARGE SCALE GENOMIC DNA]</scope>
    <source>
        <strain evidence="6 7">ASW11-75</strain>
    </source>
</reference>
<evidence type="ECO:0000313" key="7">
    <source>
        <dbReference type="Proteomes" id="UP001305746"/>
    </source>
</evidence>
<dbReference type="InterPro" id="IPR000847">
    <property type="entry name" value="LysR_HTH_N"/>
</dbReference>
<comment type="caution">
    <text evidence="6">The sequence shown here is derived from an EMBL/GenBank/DDBJ whole genome shotgun (WGS) entry which is preliminary data.</text>
</comment>
<dbReference type="PROSITE" id="PS50931">
    <property type="entry name" value="HTH_LYSR"/>
    <property type="match status" value="1"/>
</dbReference>
<proteinExistence type="inferred from homology"/>
<dbReference type="RefSeq" id="WP_322855738.1">
    <property type="nucleotide sequence ID" value="NZ_JAYDCJ010000003.1"/>
</dbReference>
<dbReference type="Gene3D" id="3.40.190.290">
    <property type="match status" value="1"/>
</dbReference>
<accession>A0ABU5NZZ5</accession>
<name>A0ABU5NZZ5_9GAMM</name>
<dbReference type="SUPFAM" id="SSF46785">
    <property type="entry name" value="Winged helix' DNA-binding domain"/>
    <property type="match status" value="1"/>
</dbReference>
<dbReference type="InterPro" id="IPR005119">
    <property type="entry name" value="LysR_subst-bd"/>
</dbReference>
<evidence type="ECO:0000256" key="1">
    <source>
        <dbReference type="ARBA" id="ARBA00009437"/>
    </source>
</evidence>
<dbReference type="Pfam" id="PF03466">
    <property type="entry name" value="LysR_substrate"/>
    <property type="match status" value="1"/>
</dbReference>
<evidence type="ECO:0000259" key="5">
    <source>
        <dbReference type="PROSITE" id="PS50931"/>
    </source>
</evidence>
<evidence type="ECO:0000256" key="2">
    <source>
        <dbReference type="ARBA" id="ARBA00023015"/>
    </source>
</evidence>